<organism evidence="6 7">
    <name type="scientific">Alloalcanivorax gelatiniphagus</name>
    <dbReference type="NCBI Taxonomy" id="1194167"/>
    <lineage>
        <taxon>Bacteria</taxon>
        <taxon>Pseudomonadati</taxon>
        <taxon>Pseudomonadota</taxon>
        <taxon>Gammaproteobacteria</taxon>
        <taxon>Oceanospirillales</taxon>
        <taxon>Alcanivoracaceae</taxon>
        <taxon>Alloalcanivorax</taxon>
    </lineage>
</organism>
<keyword evidence="6" id="KW-0282">Flagellum</keyword>
<evidence type="ECO:0000256" key="2">
    <source>
        <dbReference type="ARBA" id="ARBA00022490"/>
    </source>
</evidence>
<evidence type="ECO:0000256" key="1">
    <source>
        <dbReference type="ARBA" id="ARBA00004514"/>
    </source>
</evidence>
<keyword evidence="6" id="KW-0966">Cell projection</keyword>
<dbReference type="RefSeq" id="WP_138774043.1">
    <property type="nucleotide sequence ID" value="NZ_JBHSSX010000156.1"/>
</dbReference>
<dbReference type="InterPro" id="IPR008622">
    <property type="entry name" value="FliT"/>
</dbReference>
<dbReference type="Pfam" id="PF05400">
    <property type="entry name" value="FliT"/>
    <property type="match status" value="1"/>
</dbReference>
<dbReference type="EMBL" id="VCQT01000046">
    <property type="protein sequence ID" value="TMW10435.1"/>
    <property type="molecule type" value="Genomic_DNA"/>
</dbReference>
<evidence type="ECO:0000313" key="6">
    <source>
        <dbReference type="EMBL" id="TMW10435.1"/>
    </source>
</evidence>
<gene>
    <name evidence="6" type="ORF">FGS76_18015</name>
</gene>
<comment type="subcellular location">
    <subcellularLocation>
        <location evidence="1">Cytoplasm</location>
        <location evidence="1">Cytosol</location>
    </subcellularLocation>
</comment>
<sequence>MTRTATTADQVMKVYEHLARRTQRMEAFAREGDWDALIDEETHYVRDVEWLSRCEQDVQLSNDQQERKTAVLGILLERELNIRACLVARRDELDQLIGLSRRRRDLNRSYGPQEAAVVDGRARFEKGRP</sequence>
<dbReference type="Gene3D" id="1.20.58.380">
    <property type="entry name" value="Flagellar protein flit"/>
    <property type="match status" value="1"/>
</dbReference>
<keyword evidence="2" id="KW-0963">Cytoplasm</keyword>
<proteinExistence type="predicted"/>
<keyword evidence="3" id="KW-1005">Bacterial flagellum biogenesis</keyword>
<evidence type="ECO:0000256" key="3">
    <source>
        <dbReference type="ARBA" id="ARBA00022795"/>
    </source>
</evidence>
<accession>A0ABY2XHI7</accession>
<name>A0ABY2XHI7_9GAMM</name>
<dbReference type="Proteomes" id="UP000739180">
    <property type="component" value="Unassembled WGS sequence"/>
</dbReference>
<keyword evidence="4" id="KW-0143">Chaperone</keyword>
<evidence type="ECO:0000256" key="4">
    <source>
        <dbReference type="ARBA" id="ARBA00023186"/>
    </source>
</evidence>
<comment type="caution">
    <text evidence="6">The sequence shown here is derived from an EMBL/GenBank/DDBJ whole genome shotgun (WGS) entry which is preliminary data.</text>
</comment>
<protein>
    <recommendedName>
        <fullName evidence="5">Flagellar protein FliT</fullName>
    </recommendedName>
</protein>
<keyword evidence="7" id="KW-1185">Reference proteome</keyword>
<reference evidence="6 7" key="1">
    <citation type="submission" date="2019-05" db="EMBL/GenBank/DDBJ databases">
        <title>Genome of Alcanivorax gelatiniphagus, an oil degrading marine bacteria.</title>
        <authorList>
            <person name="Kwon K.K."/>
        </authorList>
    </citation>
    <scope>NUCLEOTIDE SEQUENCE [LARGE SCALE GENOMIC DNA]</scope>
    <source>
        <strain evidence="6 7">MEBiC 08158</strain>
    </source>
</reference>
<keyword evidence="6" id="KW-0969">Cilium</keyword>
<evidence type="ECO:0000256" key="5">
    <source>
        <dbReference type="ARBA" id="ARBA00093797"/>
    </source>
</evidence>
<evidence type="ECO:0000313" key="7">
    <source>
        <dbReference type="Proteomes" id="UP000739180"/>
    </source>
</evidence>